<feature type="compositionally biased region" description="Basic and acidic residues" evidence="1">
    <location>
        <begin position="454"/>
        <end position="474"/>
    </location>
</feature>
<organism evidence="2 3">
    <name type="scientific">Hydnum rufescens UP504</name>
    <dbReference type="NCBI Taxonomy" id="1448309"/>
    <lineage>
        <taxon>Eukaryota</taxon>
        <taxon>Fungi</taxon>
        <taxon>Dikarya</taxon>
        <taxon>Basidiomycota</taxon>
        <taxon>Agaricomycotina</taxon>
        <taxon>Agaricomycetes</taxon>
        <taxon>Cantharellales</taxon>
        <taxon>Hydnaceae</taxon>
        <taxon>Hydnum</taxon>
    </lineage>
</organism>
<feature type="region of interest" description="Disordered" evidence="1">
    <location>
        <begin position="780"/>
        <end position="802"/>
    </location>
</feature>
<feature type="compositionally biased region" description="Basic and acidic residues" evidence="1">
    <location>
        <begin position="606"/>
        <end position="621"/>
    </location>
</feature>
<feature type="region of interest" description="Disordered" evidence="1">
    <location>
        <begin position="1143"/>
        <end position="1315"/>
    </location>
</feature>
<accession>A0A9P6B6Y1</accession>
<feature type="region of interest" description="Disordered" evidence="1">
    <location>
        <begin position="1"/>
        <end position="32"/>
    </location>
</feature>
<evidence type="ECO:0000313" key="3">
    <source>
        <dbReference type="Proteomes" id="UP000886523"/>
    </source>
</evidence>
<dbReference type="OrthoDB" id="10689147at2759"/>
<feature type="compositionally biased region" description="Polar residues" evidence="1">
    <location>
        <begin position="850"/>
        <end position="859"/>
    </location>
</feature>
<feature type="compositionally biased region" description="Basic and acidic residues" evidence="1">
    <location>
        <begin position="409"/>
        <end position="439"/>
    </location>
</feature>
<feature type="compositionally biased region" description="Polar residues" evidence="1">
    <location>
        <begin position="442"/>
        <end position="453"/>
    </location>
</feature>
<feature type="compositionally biased region" description="Low complexity" evidence="1">
    <location>
        <begin position="893"/>
        <end position="931"/>
    </location>
</feature>
<sequence length="1315" mass="136941">MSDAFGPHRTVQKQRREKPYDRPVYQKQHLRRSASFVDSVKAIVTKPFAWLRFPSNQAKATVDPAGRDHRSPSDFTSVTTSPQKRPASPTHDNDLARSSKKQRRATPLTNGSVHSDRPLRSSVSAPLLSSSHVSTSHTRANLPPLPRLTQSLQPFTDSSRWNAPSSRASPAASARRLLPARRSIIPEPIEGDAFGMSYRSPFIRPSLTPVVPESRQSSIFADLPRPRPSLATDDQRMRTVSPYRSTPLGSPTRRTVDIPQSLVLPPRSASMTRSETLMNFGPPNAPLPMAFRNSPLTPTTSWQPALGPLSSVESMAQTQSATSPPPSISSTSAGHVSTDSIFKALEGALPWSEARKLRHDQRASVKVPASSTTSARAGRITKPYARPNSLGSESHGAGVERQGLLTSLSEKRKAAEKARLEKFDHPERMSKSGKLEPKSFFKTISNEQVNGTNESDHQDIAKPKEGKASRDTGDAVDMAIEKAPTEAEKKVDNGGLAPPVSLPPPSISFDAVQTAKGSLSRQGSSLRVGRTKTSAFTHGASVPLRRPNRFGVIDDDDSDGDAKEDDGLPDVQELNEWAMKSGISMTIPVGWSLGSETSAWKTLTSEGKDEDAKGDVEDSKMDAFTPSQDKPKAKPTPLPYSMPSFAKGSSGAPGPTAAGASPPHLSAFPPPGLVSKPFTWFSSAPSIDIKATSPTPSDLPSASSSEPVKLVSASSPVSTSLGPFVSLSSLAPPSYLSSSTSITSLQLNHEPSILPTSFEYSGEFHVKLVQSRRVSTSESTPSFVVHTSSLPPSNPTPNVAKDNGKLPVFSGFGGSGTLKSHLDDNSAESTPASPKPSNVFAFSAAPSPTPDTDTASKANVPTKTSAFSFPTSTTLSSSPSPFTFASFSQPVAFTPTESTTSPTTDSPSADSTTSTPTTSPFASFTSPATAPKSAIPSGQPSARPNGTDANAPTVSPVPSPFSFGTSHATLASPAATSVPSNPFAFGSKPSINVEPASRRTGTFNFQPVIANGGDATSGVSKPPVFDTAVASRGASTSAADFSFGSPSAGGEKATTFTGTPPSTPPIKPSVFSFDMSKPAKPTTPAVVFGNGAMVSRPKTPPMEQTIDTDAGMELSPERPSTEAESASFTPTLVTSSNPFSFGSQSSAFGNPGTSAPKPAFTFGSPQTTATTSNPFTASATRAPAFAPPSAFGGATTSAFGGAPSLPSISPFGSAAPSNGGASFPSNNPVFGNVGSGNSSPVTASATPPSQPAFGFTFSASPAGSPTLSPIQTSAPAPPFVFGASAGSDSESQTKPPTPTTPRRAVKGLPNRRAKR</sequence>
<feature type="region of interest" description="Disordered" evidence="1">
    <location>
        <begin position="547"/>
        <end position="567"/>
    </location>
</feature>
<feature type="compositionally biased region" description="Basic residues" evidence="1">
    <location>
        <begin position="1303"/>
        <end position="1315"/>
    </location>
</feature>
<feature type="compositionally biased region" description="Polar residues" evidence="1">
    <location>
        <begin position="827"/>
        <end position="836"/>
    </location>
</feature>
<feature type="compositionally biased region" description="Polar residues" evidence="1">
    <location>
        <begin position="148"/>
        <end position="162"/>
    </location>
</feature>
<feature type="compositionally biased region" description="Polar residues" evidence="1">
    <location>
        <begin position="936"/>
        <end position="950"/>
    </location>
</feature>
<feature type="compositionally biased region" description="Polar residues" evidence="1">
    <location>
        <begin position="1215"/>
        <end position="1229"/>
    </location>
</feature>
<reference evidence="2" key="1">
    <citation type="journal article" date="2020" name="Nat. Commun.">
        <title>Large-scale genome sequencing of mycorrhizal fungi provides insights into the early evolution of symbiotic traits.</title>
        <authorList>
            <person name="Miyauchi S."/>
            <person name="Kiss E."/>
            <person name="Kuo A."/>
            <person name="Drula E."/>
            <person name="Kohler A."/>
            <person name="Sanchez-Garcia M."/>
            <person name="Morin E."/>
            <person name="Andreopoulos B."/>
            <person name="Barry K.W."/>
            <person name="Bonito G."/>
            <person name="Buee M."/>
            <person name="Carver A."/>
            <person name="Chen C."/>
            <person name="Cichocki N."/>
            <person name="Clum A."/>
            <person name="Culley D."/>
            <person name="Crous P.W."/>
            <person name="Fauchery L."/>
            <person name="Girlanda M."/>
            <person name="Hayes R.D."/>
            <person name="Keri Z."/>
            <person name="LaButti K."/>
            <person name="Lipzen A."/>
            <person name="Lombard V."/>
            <person name="Magnuson J."/>
            <person name="Maillard F."/>
            <person name="Murat C."/>
            <person name="Nolan M."/>
            <person name="Ohm R.A."/>
            <person name="Pangilinan J."/>
            <person name="Pereira M.F."/>
            <person name="Perotto S."/>
            <person name="Peter M."/>
            <person name="Pfister S."/>
            <person name="Riley R."/>
            <person name="Sitrit Y."/>
            <person name="Stielow J.B."/>
            <person name="Szollosi G."/>
            <person name="Zifcakova L."/>
            <person name="Stursova M."/>
            <person name="Spatafora J.W."/>
            <person name="Tedersoo L."/>
            <person name="Vaario L.M."/>
            <person name="Yamada A."/>
            <person name="Yan M."/>
            <person name="Wang P."/>
            <person name="Xu J."/>
            <person name="Bruns T."/>
            <person name="Baldrian P."/>
            <person name="Vilgalys R."/>
            <person name="Dunand C."/>
            <person name="Henrissat B."/>
            <person name="Grigoriev I.V."/>
            <person name="Hibbett D."/>
            <person name="Nagy L.G."/>
            <person name="Martin F.M."/>
        </authorList>
    </citation>
    <scope>NUCLEOTIDE SEQUENCE</scope>
    <source>
        <strain evidence="2">UP504</strain>
    </source>
</reference>
<proteinExistence type="predicted"/>
<feature type="region of interest" description="Disordered" evidence="1">
    <location>
        <begin position="603"/>
        <end position="664"/>
    </location>
</feature>
<feature type="compositionally biased region" description="Low complexity" evidence="1">
    <location>
        <begin position="648"/>
        <end position="663"/>
    </location>
</feature>
<feature type="compositionally biased region" description="Low complexity" evidence="1">
    <location>
        <begin position="1238"/>
        <end position="1247"/>
    </location>
</feature>
<feature type="region of interest" description="Disordered" evidence="1">
    <location>
        <begin position="692"/>
        <end position="718"/>
    </location>
</feature>
<name>A0A9P6B6Y1_9AGAM</name>
<feature type="compositionally biased region" description="Polar residues" evidence="1">
    <location>
        <begin position="1163"/>
        <end position="1173"/>
    </location>
</feature>
<protein>
    <submittedName>
        <fullName evidence="2">Uncharacterized protein</fullName>
    </submittedName>
</protein>
<feature type="compositionally biased region" description="Low complexity" evidence="1">
    <location>
        <begin position="163"/>
        <end position="174"/>
    </location>
</feature>
<comment type="caution">
    <text evidence="2">The sequence shown here is derived from an EMBL/GenBank/DDBJ whole genome shotgun (WGS) entry which is preliminary data.</text>
</comment>
<feature type="region of interest" description="Disordered" evidence="1">
    <location>
        <begin position="282"/>
        <end position="335"/>
    </location>
</feature>
<feature type="compositionally biased region" description="Polar residues" evidence="1">
    <location>
        <begin position="73"/>
        <end position="83"/>
    </location>
</feature>
<feature type="compositionally biased region" description="Polar residues" evidence="1">
    <location>
        <begin position="1257"/>
        <end position="1274"/>
    </location>
</feature>
<feature type="region of interest" description="Disordered" evidence="1">
    <location>
        <begin position="54"/>
        <end position="174"/>
    </location>
</feature>
<feature type="region of interest" description="Disordered" evidence="1">
    <location>
        <begin position="1042"/>
        <end position="1066"/>
    </location>
</feature>
<gene>
    <name evidence="2" type="ORF">BS47DRAFT_1482371</name>
</gene>
<keyword evidence="3" id="KW-1185">Reference proteome</keyword>
<feature type="compositionally biased region" description="Low complexity" evidence="1">
    <location>
        <begin position="120"/>
        <end position="140"/>
    </location>
</feature>
<dbReference type="EMBL" id="MU128921">
    <property type="protein sequence ID" value="KAF9518884.1"/>
    <property type="molecule type" value="Genomic_DNA"/>
</dbReference>
<feature type="region of interest" description="Disordered" evidence="1">
    <location>
        <begin position="817"/>
        <end position="859"/>
    </location>
</feature>
<feature type="compositionally biased region" description="Polar residues" evidence="1">
    <location>
        <begin position="294"/>
        <end position="303"/>
    </location>
</feature>
<feature type="compositionally biased region" description="Low complexity" evidence="1">
    <location>
        <begin position="952"/>
        <end position="966"/>
    </location>
</feature>
<evidence type="ECO:0000256" key="1">
    <source>
        <dbReference type="SAM" id="MobiDB-lite"/>
    </source>
</evidence>
<feature type="region of interest" description="Disordered" evidence="1">
    <location>
        <begin position="356"/>
        <end position="474"/>
    </location>
</feature>
<feature type="compositionally biased region" description="Low complexity" evidence="1">
    <location>
        <begin position="316"/>
        <end position="333"/>
    </location>
</feature>
<evidence type="ECO:0000313" key="2">
    <source>
        <dbReference type="EMBL" id="KAF9518884.1"/>
    </source>
</evidence>
<dbReference type="Proteomes" id="UP000886523">
    <property type="component" value="Unassembled WGS sequence"/>
</dbReference>
<feature type="compositionally biased region" description="Low complexity" evidence="1">
    <location>
        <begin position="1174"/>
        <end position="1202"/>
    </location>
</feature>
<feature type="region of interest" description="Disordered" evidence="1">
    <location>
        <begin position="893"/>
        <end position="998"/>
    </location>
</feature>
<feature type="compositionally biased region" description="Acidic residues" evidence="1">
    <location>
        <begin position="553"/>
        <end position="567"/>
    </location>
</feature>